<keyword evidence="3" id="KW-1185">Reference proteome</keyword>
<reference evidence="2" key="1">
    <citation type="submission" date="2023-03" db="EMBL/GenBank/DDBJ databases">
        <title>Massive genome expansion in bonnet fungi (Mycena s.s.) driven by repeated elements and novel gene families across ecological guilds.</title>
        <authorList>
            <consortium name="Lawrence Berkeley National Laboratory"/>
            <person name="Harder C.B."/>
            <person name="Miyauchi S."/>
            <person name="Viragh M."/>
            <person name="Kuo A."/>
            <person name="Thoen E."/>
            <person name="Andreopoulos B."/>
            <person name="Lu D."/>
            <person name="Skrede I."/>
            <person name="Drula E."/>
            <person name="Henrissat B."/>
            <person name="Morin E."/>
            <person name="Kohler A."/>
            <person name="Barry K."/>
            <person name="LaButti K."/>
            <person name="Morin E."/>
            <person name="Salamov A."/>
            <person name="Lipzen A."/>
            <person name="Mereny Z."/>
            <person name="Hegedus B."/>
            <person name="Baldrian P."/>
            <person name="Stursova M."/>
            <person name="Weitz H."/>
            <person name="Taylor A."/>
            <person name="Grigoriev I.V."/>
            <person name="Nagy L.G."/>
            <person name="Martin F."/>
            <person name="Kauserud H."/>
        </authorList>
    </citation>
    <scope>NUCLEOTIDE SEQUENCE</scope>
    <source>
        <strain evidence="2">CBHHK200</strain>
    </source>
</reference>
<name>A0AAD6SBJ0_9AGAR</name>
<comment type="caution">
    <text evidence="2">The sequence shown here is derived from an EMBL/GenBank/DDBJ whole genome shotgun (WGS) entry which is preliminary data.</text>
</comment>
<gene>
    <name evidence="2" type="ORF">C8F04DRAFT_1269949</name>
</gene>
<feature type="compositionally biased region" description="Basic and acidic residues" evidence="1">
    <location>
        <begin position="603"/>
        <end position="623"/>
    </location>
</feature>
<accession>A0AAD6SBJ0</accession>
<protein>
    <submittedName>
        <fullName evidence="2">Uncharacterized protein</fullName>
    </submittedName>
</protein>
<organism evidence="2 3">
    <name type="scientific">Mycena alexandri</name>
    <dbReference type="NCBI Taxonomy" id="1745969"/>
    <lineage>
        <taxon>Eukaryota</taxon>
        <taxon>Fungi</taxon>
        <taxon>Dikarya</taxon>
        <taxon>Basidiomycota</taxon>
        <taxon>Agaricomycotina</taxon>
        <taxon>Agaricomycetes</taxon>
        <taxon>Agaricomycetidae</taxon>
        <taxon>Agaricales</taxon>
        <taxon>Marasmiineae</taxon>
        <taxon>Mycenaceae</taxon>
        <taxon>Mycena</taxon>
    </lineage>
</organism>
<feature type="region of interest" description="Disordered" evidence="1">
    <location>
        <begin position="105"/>
        <end position="134"/>
    </location>
</feature>
<proteinExistence type="predicted"/>
<dbReference type="EMBL" id="JARJCM010000164">
    <property type="protein sequence ID" value="KAJ7024811.1"/>
    <property type="molecule type" value="Genomic_DNA"/>
</dbReference>
<feature type="region of interest" description="Disordered" evidence="1">
    <location>
        <begin position="492"/>
        <end position="623"/>
    </location>
</feature>
<evidence type="ECO:0000256" key="1">
    <source>
        <dbReference type="SAM" id="MobiDB-lite"/>
    </source>
</evidence>
<feature type="compositionally biased region" description="Basic and acidic residues" evidence="1">
    <location>
        <begin position="492"/>
        <end position="550"/>
    </location>
</feature>
<evidence type="ECO:0000313" key="2">
    <source>
        <dbReference type="EMBL" id="KAJ7024811.1"/>
    </source>
</evidence>
<feature type="compositionally biased region" description="Basic and acidic residues" evidence="1">
    <location>
        <begin position="568"/>
        <end position="590"/>
    </location>
</feature>
<sequence>MPEMFKAYDPTTVPEIMPFPALLRVATTKAEETPVPKLNEDQRSWIFDVALRDQDLVHMAKDECKEFYSKVKTDAFGAKAFQHTVQPGDAAEEARLPARVAQWLVDNPPKTESNKRKNSADGNASDVEEDEGARVGHLRGFPKAGWRLAIQKVLTNKRVAEITAAKKRAGTSAEKTVVVPPALALSKVFGIANQTGRDKFREEHRNDIRELSKTMSGSMNAGGKSRKAEAELWANENHEDWETAAATEEGVNWIERQQFVTGAVQHMVETFNSGGKFRPFLATMVMAWVDEHDELHLEWVEALPQGVKVHQRFENQYPKITKSFIDAMHGWAKQPLQEYAAARNGPREPSAPVFTVTDEGLFDMTAHGVARVVTNFLTKSYHAAFGDEVIPWASIASKPEEYYDTKKLDDVVFTADGGRAKGARVFFRKVSAVVEINEAAAQRKADEEAAVQRKVDEAAAVQRKVDEAAAVQRKVDEAAAVQRKVDEAVEEAQRKADEAAEAQRKEDEAVEAQRKEDEAVEAQRNEDEAAEAQRKVDEAAAKRKAEEVVKNPRKRKAPAAPLQPDAEGGDRPKRARKTVAEAEAEREVKRAAQAKNGKAKPGQGRDEKEARKVERMELKFQGG</sequence>
<dbReference type="AlphaFoldDB" id="A0AAD6SBJ0"/>
<dbReference type="Proteomes" id="UP001218188">
    <property type="component" value="Unassembled WGS sequence"/>
</dbReference>
<evidence type="ECO:0000313" key="3">
    <source>
        <dbReference type="Proteomes" id="UP001218188"/>
    </source>
</evidence>